<dbReference type="PANTHER" id="PTHR33198">
    <property type="entry name" value="ANK_REP_REGION DOMAIN-CONTAINING PROTEIN-RELATED"/>
    <property type="match status" value="1"/>
</dbReference>
<evidence type="ECO:0000313" key="3">
    <source>
        <dbReference type="RefSeq" id="XP_052742135.1"/>
    </source>
</evidence>
<evidence type="ECO:0000256" key="1">
    <source>
        <dbReference type="SAM" id="MobiDB-lite"/>
    </source>
</evidence>
<sequence>MVNRVVTIISLSRYFSGDEVVKMSIGKISEFNMHSDNWKLYVERLEQYFKVNKIDSDLYVPTLITVMGAECYELLVNLCTPAKPTSKTFSELTVILEKHLQPKPSILAERFKFRHRKQTEGESIAEYVAILKCLSKTCEFGNWLEESLRDQFVCGITSETIRQRLFAEEKLDFGKAYGLAMSLEAAEKNAAIVEAPPSSSSSIKRREQVCRMSGHRGRRTSTGPGWRGGGTARR</sequence>
<evidence type="ECO:0000313" key="2">
    <source>
        <dbReference type="Proteomes" id="UP001652582"/>
    </source>
</evidence>
<name>A0ABM3LSW5_BICAN</name>
<protein>
    <submittedName>
        <fullName evidence="3">Uncharacterized protein LOC128198847</fullName>
    </submittedName>
</protein>
<feature type="region of interest" description="Disordered" evidence="1">
    <location>
        <begin position="196"/>
        <end position="234"/>
    </location>
</feature>
<gene>
    <name evidence="3" type="primary">LOC128198847</name>
</gene>
<dbReference type="RefSeq" id="XP_052742135.1">
    <property type="nucleotide sequence ID" value="XM_052886175.1"/>
</dbReference>
<feature type="compositionally biased region" description="Gly residues" evidence="1">
    <location>
        <begin position="225"/>
        <end position="234"/>
    </location>
</feature>
<dbReference type="PANTHER" id="PTHR33198:SF19">
    <property type="entry name" value="CCHC-TYPE DOMAIN-CONTAINING PROTEIN"/>
    <property type="match status" value="1"/>
</dbReference>
<dbReference type="GeneID" id="128198847"/>
<organism evidence="2 3">
    <name type="scientific">Bicyclus anynana</name>
    <name type="common">Squinting bush brown butterfly</name>
    <dbReference type="NCBI Taxonomy" id="110368"/>
    <lineage>
        <taxon>Eukaryota</taxon>
        <taxon>Metazoa</taxon>
        <taxon>Ecdysozoa</taxon>
        <taxon>Arthropoda</taxon>
        <taxon>Hexapoda</taxon>
        <taxon>Insecta</taxon>
        <taxon>Pterygota</taxon>
        <taxon>Neoptera</taxon>
        <taxon>Endopterygota</taxon>
        <taxon>Lepidoptera</taxon>
        <taxon>Glossata</taxon>
        <taxon>Ditrysia</taxon>
        <taxon>Papilionoidea</taxon>
        <taxon>Nymphalidae</taxon>
        <taxon>Satyrinae</taxon>
        <taxon>Satyrini</taxon>
        <taxon>Mycalesina</taxon>
        <taxon>Bicyclus</taxon>
    </lineage>
</organism>
<accession>A0ABM3LSW5</accession>
<dbReference type="Proteomes" id="UP001652582">
    <property type="component" value="Chromosome 16"/>
</dbReference>
<keyword evidence="2" id="KW-1185">Reference proteome</keyword>
<reference evidence="3" key="1">
    <citation type="submission" date="2025-08" db="UniProtKB">
        <authorList>
            <consortium name="RefSeq"/>
        </authorList>
    </citation>
    <scope>IDENTIFICATION</scope>
</reference>
<proteinExistence type="predicted"/>